<protein>
    <submittedName>
        <fullName evidence="1">Uncharacterized protein</fullName>
    </submittedName>
</protein>
<name>A0A7S3LFM4_9STRA</name>
<organism evidence="1">
    <name type="scientific">Amphora coffeiformis</name>
    <dbReference type="NCBI Taxonomy" id="265554"/>
    <lineage>
        <taxon>Eukaryota</taxon>
        <taxon>Sar</taxon>
        <taxon>Stramenopiles</taxon>
        <taxon>Ochrophyta</taxon>
        <taxon>Bacillariophyta</taxon>
        <taxon>Bacillariophyceae</taxon>
        <taxon>Bacillariophycidae</taxon>
        <taxon>Thalassiophysales</taxon>
        <taxon>Catenulaceae</taxon>
        <taxon>Amphora</taxon>
    </lineage>
</organism>
<evidence type="ECO:0000313" key="1">
    <source>
        <dbReference type="EMBL" id="CAE0419831.1"/>
    </source>
</evidence>
<dbReference type="EMBL" id="HBIM01022374">
    <property type="protein sequence ID" value="CAE0419831.1"/>
    <property type="molecule type" value="Transcribed_RNA"/>
</dbReference>
<gene>
    <name evidence="1" type="ORF">ACOF00016_LOCUS16628</name>
</gene>
<reference evidence="1" key="1">
    <citation type="submission" date="2021-01" db="EMBL/GenBank/DDBJ databases">
        <authorList>
            <person name="Corre E."/>
            <person name="Pelletier E."/>
            <person name="Niang G."/>
            <person name="Scheremetjew M."/>
            <person name="Finn R."/>
            <person name="Kale V."/>
            <person name="Holt S."/>
            <person name="Cochrane G."/>
            <person name="Meng A."/>
            <person name="Brown T."/>
            <person name="Cohen L."/>
        </authorList>
    </citation>
    <scope>NUCLEOTIDE SEQUENCE</scope>
    <source>
        <strain evidence="1">CCMP127</strain>
    </source>
</reference>
<sequence>MKVIMKNIRRLPSKEYYYYDDDDAAAKQEQHQRALLTTRLEYEQKARAKEAARLAERRQRSLLQARLWLDDWQKQQTVRQQQRVTEAKQRTLLAKRLELETSIARDRKKVTDPLEPTNLLVHTSGVAQRQQEAVQEASRLAEARQRALLTTRLQLLQQQQKQTQTSVSWEDIISTVFQNNVPALIRIACAYSESQKIRPQLVETASVLSLTGERLEIAMLVCEGESCVNVVVPVTLPQSCQACGSSQQELRICMLGNLQTLDQKAHVRIEQAERVEVRQEELQQMGRLDAELQAAPEFQQDLPTWWTTGNVELQRECDRLKAILNEDEFVNEIRLLAQKHLDHLPEWMSDSDTKTDNSTMVTRAAVALVGSSGLLLRAQVRDKDRRTAIVPSAVPFYQGKVALAEALRSAVLELVDSVAS</sequence>
<proteinExistence type="predicted"/>
<accession>A0A7S3LFM4</accession>
<dbReference type="AlphaFoldDB" id="A0A7S3LFM4"/>